<evidence type="ECO:0000313" key="2">
    <source>
        <dbReference type="EMBL" id="TMW60708.1"/>
    </source>
</evidence>
<evidence type="ECO:0000256" key="1">
    <source>
        <dbReference type="SAM" id="Coils"/>
    </source>
</evidence>
<evidence type="ECO:0000313" key="3">
    <source>
        <dbReference type="Proteomes" id="UP000794436"/>
    </source>
</evidence>
<proteinExistence type="predicted"/>
<accession>A0A8K1CCX7</accession>
<keyword evidence="1" id="KW-0175">Coiled coil</keyword>
<gene>
    <name evidence="2" type="ORF">Poli38472_000750</name>
</gene>
<sequence>MQKLKNMSQLGRIRTLEEQLSQTQDALEDERNEKEAILKNRRTNRLLLELQEERVQRLQDLEEIYAKDKQLAALTNEVTLLSKGATDVQEELTHKDAEVTGLRASLRCSAKLLQKAEKDFLVTHQELEDTHVKLLGCKRKMTEKETEVRVWIERYEQVMLDLHVAQFRLTQLARDASSKDAALTV</sequence>
<comment type="caution">
    <text evidence="2">The sequence shown here is derived from an EMBL/GenBank/DDBJ whole genome shotgun (WGS) entry which is preliminary data.</text>
</comment>
<name>A0A8K1CCX7_PYTOL</name>
<dbReference type="EMBL" id="SPLM01000108">
    <property type="protein sequence ID" value="TMW60708.1"/>
    <property type="molecule type" value="Genomic_DNA"/>
</dbReference>
<dbReference type="OrthoDB" id="75778at2759"/>
<feature type="coiled-coil region" evidence="1">
    <location>
        <begin position="13"/>
        <end position="40"/>
    </location>
</feature>
<organism evidence="2 3">
    <name type="scientific">Pythium oligandrum</name>
    <name type="common">Mycoparasitic fungus</name>
    <dbReference type="NCBI Taxonomy" id="41045"/>
    <lineage>
        <taxon>Eukaryota</taxon>
        <taxon>Sar</taxon>
        <taxon>Stramenopiles</taxon>
        <taxon>Oomycota</taxon>
        <taxon>Peronosporomycetes</taxon>
        <taxon>Pythiales</taxon>
        <taxon>Pythiaceae</taxon>
        <taxon>Pythium</taxon>
    </lineage>
</organism>
<reference evidence="2" key="1">
    <citation type="submission" date="2019-03" db="EMBL/GenBank/DDBJ databases">
        <title>Long read genome sequence of the mycoparasitic Pythium oligandrum ATCC 38472 isolated from sugarbeet rhizosphere.</title>
        <authorList>
            <person name="Gaulin E."/>
        </authorList>
    </citation>
    <scope>NUCLEOTIDE SEQUENCE</scope>
    <source>
        <strain evidence="2">ATCC 38472_TT</strain>
    </source>
</reference>
<dbReference type="Proteomes" id="UP000794436">
    <property type="component" value="Unassembled WGS sequence"/>
</dbReference>
<keyword evidence="3" id="KW-1185">Reference proteome</keyword>
<protein>
    <submittedName>
        <fullName evidence="2">Uncharacterized protein</fullName>
    </submittedName>
</protein>
<dbReference type="AlphaFoldDB" id="A0A8K1CCX7"/>